<reference evidence="2" key="1">
    <citation type="submission" date="2023-03" db="EMBL/GenBank/DDBJ databases">
        <authorList>
            <person name="Julca I."/>
        </authorList>
    </citation>
    <scope>NUCLEOTIDE SEQUENCE</scope>
</reference>
<evidence type="ECO:0000313" key="3">
    <source>
        <dbReference type="Proteomes" id="UP001161247"/>
    </source>
</evidence>
<proteinExistence type="predicted"/>
<feature type="region of interest" description="Disordered" evidence="1">
    <location>
        <begin position="63"/>
        <end position="105"/>
    </location>
</feature>
<dbReference type="EMBL" id="OX459121">
    <property type="protein sequence ID" value="CAI9103932.1"/>
    <property type="molecule type" value="Genomic_DNA"/>
</dbReference>
<feature type="region of interest" description="Disordered" evidence="1">
    <location>
        <begin position="1"/>
        <end position="22"/>
    </location>
</feature>
<dbReference type="Proteomes" id="UP001161247">
    <property type="component" value="Chromosome 4"/>
</dbReference>
<sequence>MTLSSSPLEEPGEAEKIPTENDGMMITMTGLMNQYWMKWMIMSEPEELDAADILIQLSGSVSHSGRSAIDSPGPAGSSSSCNKGDADNNSIKKLAKLSRDDDEEEESFCATAVAGGGGREVRLPLSSSSSFFRPAELQKRDLVDADDDESVEMGCGEIEGYPLRRKRKFRSILDLYARTHPSPVTKKSKTQPLPRRSTIQ</sequence>
<dbReference type="PANTHER" id="PTHR35167:SF3">
    <property type="entry name" value="OS05G0216466 PROTEIN"/>
    <property type="match status" value="1"/>
</dbReference>
<keyword evidence="3" id="KW-1185">Reference proteome</keyword>
<name>A0AAV1DB86_OLDCO</name>
<feature type="compositionally biased region" description="Polar residues" evidence="1">
    <location>
        <begin position="76"/>
        <end position="91"/>
    </location>
</feature>
<evidence type="ECO:0000313" key="2">
    <source>
        <dbReference type="EMBL" id="CAI9103932.1"/>
    </source>
</evidence>
<gene>
    <name evidence="2" type="ORF">OLC1_LOCUS12970</name>
</gene>
<dbReference type="PANTHER" id="PTHR35167">
    <property type="entry name" value="OS05G0216466 PROTEIN"/>
    <property type="match status" value="1"/>
</dbReference>
<feature type="region of interest" description="Disordered" evidence="1">
    <location>
        <begin position="180"/>
        <end position="200"/>
    </location>
</feature>
<protein>
    <submittedName>
        <fullName evidence="2">OLC1v1002528C1</fullName>
    </submittedName>
</protein>
<evidence type="ECO:0000256" key="1">
    <source>
        <dbReference type="SAM" id="MobiDB-lite"/>
    </source>
</evidence>
<organism evidence="2 3">
    <name type="scientific">Oldenlandia corymbosa var. corymbosa</name>
    <dbReference type="NCBI Taxonomy" id="529605"/>
    <lineage>
        <taxon>Eukaryota</taxon>
        <taxon>Viridiplantae</taxon>
        <taxon>Streptophyta</taxon>
        <taxon>Embryophyta</taxon>
        <taxon>Tracheophyta</taxon>
        <taxon>Spermatophyta</taxon>
        <taxon>Magnoliopsida</taxon>
        <taxon>eudicotyledons</taxon>
        <taxon>Gunneridae</taxon>
        <taxon>Pentapetalae</taxon>
        <taxon>asterids</taxon>
        <taxon>lamiids</taxon>
        <taxon>Gentianales</taxon>
        <taxon>Rubiaceae</taxon>
        <taxon>Rubioideae</taxon>
        <taxon>Spermacoceae</taxon>
        <taxon>Hedyotis-Oldenlandia complex</taxon>
        <taxon>Oldenlandia</taxon>
    </lineage>
</organism>
<accession>A0AAV1DB86</accession>
<dbReference type="AlphaFoldDB" id="A0AAV1DB86"/>